<name>A0ABY2KN00_9RHOB</name>
<accession>A0ABY2KN00</accession>
<sequence>MTSLIDVIFLLLLFFMLSSTFTRFGDLPLTTTSGGAAASTDAPTFLRLLPDSLTLDTAPLDLAGVPAALLARAPVLVIVAPTEGVTSQRLVDVLGELRDLPGVTLRVIGG</sequence>
<keyword evidence="5" id="KW-1133">Transmembrane helix</keyword>
<organism evidence="8 9">
    <name type="scientific">Pseudotabrizicola sediminis</name>
    <dbReference type="NCBI Taxonomy" id="2486418"/>
    <lineage>
        <taxon>Bacteria</taxon>
        <taxon>Pseudomonadati</taxon>
        <taxon>Pseudomonadota</taxon>
        <taxon>Alphaproteobacteria</taxon>
        <taxon>Rhodobacterales</taxon>
        <taxon>Paracoccaceae</taxon>
        <taxon>Pseudotabrizicola</taxon>
    </lineage>
</organism>
<dbReference type="Pfam" id="PF02472">
    <property type="entry name" value="ExbD"/>
    <property type="match status" value="1"/>
</dbReference>
<keyword evidence="7" id="KW-0813">Transport</keyword>
<keyword evidence="6" id="KW-0472">Membrane</keyword>
<comment type="similarity">
    <text evidence="2 7">Belongs to the ExbD/TolR family.</text>
</comment>
<evidence type="ECO:0000256" key="3">
    <source>
        <dbReference type="ARBA" id="ARBA00022475"/>
    </source>
</evidence>
<keyword evidence="7" id="KW-0653">Protein transport</keyword>
<evidence type="ECO:0008006" key="10">
    <source>
        <dbReference type="Google" id="ProtNLM"/>
    </source>
</evidence>
<evidence type="ECO:0000256" key="7">
    <source>
        <dbReference type="RuleBase" id="RU003879"/>
    </source>
</evidence>
<proteinExistence type="inferred from homology"/>
<comment type="subcellular location">
    <subcellularLocation>
        <location evidence="1">Cell membrane</location>
        <topology evidence="1">Single-pass membrane protein</topology>
    </subcellularLocation>
    <subcellularLocation>
        <location evidence="7">Cell membrane</location>
        <topology evidence="7">Single-pass type II membrane protein</topology>
    </subcellularLocation>
</comment>
<dbReference type="InterPro" id="IPR003400">
    <property type="entry name" value="ExbD"/>
</dbReference>
<reference evidence="8 9" key="1">
    <citation type="submission" date="2018-11" db="EMBL/GenBank/DDBJ databases">
        <title>Tabrizicola sp. isolated from sediment of alpine lake.</title>
        <authorList>
            <person name="Liu Z."/>
        </authorList>
    </citation>
    <scope>NUCLEOTIDE SEQUENCE [LARGE SCALE GENOMIC DNA]</scope>
    <source>
        <strain evidence="8 9">DRYC-M-16</strain>
    </source>
</reference>
<gene>
    <name evidence="8" type="ORF">EEB11_13060</name>
</gene>
<evidence type="ECO:0000313" key="8">
    <source>
        <dbReference type="EMBL" id="TGD42666.1"/>
    </source>
</evidence>
<comment type="caution">
    <text evidence="8">The sequence shown here is derived from an EMBL/GenBank/DDBJ whole genome shotgun (WGS) entry which is preliminary data.</text>
</comment>
<dbReference type="Proteomes" id="UP000297741">
    <property type="component" value="Unassembled WGS sequence"/>
</dbReference>
<evidence type="ECO:0000256" key="6">
    <source>
        <dbReference type="ARBA" id="ARBA00023136"/>
    </source>
</evidence>
<keyword evidence="9" id="KW-1185">Reference proteome</keyword>
<protein>
    <recommendedName>
        <fullName evidence="10">Biopolymer transporter ExbD</fullName>
    </recommendedName>
</protein>
<evidence type="ECO:0000256" key="1">
    <source>
        <dbReference type="ARBA" id="ARBA00004162"/>
    </source>
</evidence>
<dbReference type="EMBL" id="RPEM01000008">
    <property type="protein sequence ID" value="TGD42666.1"/>
    <property type="molecule type" value="Genomic_DNA"/>
</dbReference>
<keyword evidence="3" id="KW-1003">Cell membrane</keyword>
<evidence type="ECO:0000313" key="9">
    <source>
        <dbReference type="Proteomes" id="UP000297741"/>
    </source>
</evidence>
<keyword evidence="4 7" id="KW-0812">Transmembrane</keyword>
<evidence type="ECO:0000256" key="2">
    <source>
        <dbReference type="ARBA" id="ARBA00005811"/>
    </source>
</evidence>
<evidence type="ECO:0000256" key="4">
    <source>
        <dbReference type="ARBA" id="ARBA00022692"/>
    </source>
</evidence>
<evidence type="ECO:0000256" key="5">
    <source>
        <dbReference type="ARBA" id="ARBA00022989"/>
    </source>
</evidence>